<organism evidence="1 2">
    <name type="scientific">Lucilia cuprina</name>
    <name type="common">Green bottle fly</name>
    <name type="synonym">Australian sheep blowfly</name>
    <dbReference type="NCBI Taxonomy" id="7375"/>
    <lineage>
        <taxon>Eukaryota</taxon>
        <taxon>Metazoa</taxon>
        <taxon>Ecdysozoa</taxon>
        <taxon>Arthropoda</taxon>
        <taxon>Hexapoda</taxon>
        <taxon>Insecta</taxon>
        <taxon>Pterygota</taxon>
        <taxon>Neoptera</taxon>
        <taxon>Endopterygota</taxon>
        <taxon>Diptera</taxon>
        <taxon>Brachycera</taxon>
        <taxon>Muscomorpha</taxon>
        <taxon>Oestroidea</taxon>
        <taxon>Calliphoridae</taxon>
        <taxon>Luciliinae</taxon>
        <taxon>Lucilia</taxon>
    </lineage>
</organism>
<accession>A0A0L0BLQ4</accession>
<evidence type="ECO:0000313" key="2">
    <source>
        <dbReference type="Proteomes" id="UP000037069"/>
    </source>
</evidence>
<gene>
    <name evidence="1" type="ORF">FF38_12037</name>
</gene>
<dbReference type="Proteomes" id="UP000037069">
    <property type="component" value="Unassembled WGS sequence"/>
</dbReference>
<reference evidence="1 2" key="1">
    <citation type="journal article" date="2015" name="Nat. Commun.">
        <title>Lucilia cuprina genome unlocks parasitic fly biology to underpin future interventions.</title>
        <authorList>
            <person name="Anstead C.A."/>
            <person name="Korhonen P.K."/>
            <person name="Young N.D."/>
            <person name="Hall R.S."/>
            <person name="Jex A.R."/>
            <person name="Murali S.C."/>
            <person name="Hughes D.S."/>
            <person name="Lee S.F."/>
            <person name="Perry T."/>
            <person name="Stroehlein A.J."/>
            <person name="Ansell B.R."/>
            <person name="Breugelmans B."/>
            <person name="Hofmann A."/>
            <person name="Qu J."/>
            <person name="Dugan S."/>
            <person name="Lee S.L."/>
            <person name="Chao H."/>
            <person name="Dinh H."/>
            <person name="Han Y."/>
            <person name="Doddapaneni H.V."/>
            <person name="Worley K.C."/>
            <person name="Muzny D.M."/>
            <person name="Ioannidis P."/>
            <person name="Waterhouse R.M."/>
            <person name="Zdobnov E.M."/>
            <person name="James P.J."/>
            <person name="Bagnall N.H."/>
            <person name="Kotze A.C."/>
            <person name="Gibbs R.A."/>
            <person name="Richards S."/>
            <person name="Batterham P."/>
            <person name="Gasser R.B."/>
        </authorList>
    </citation>
    <scope>NUCLEOTIDE SEQUENCE [LARGE SCALE GENOMIC DNA]</scope>
    <source>
        <strain evidence="1 2">LS</strain>
        <tissue evidence="1">Full body</tissue>
    </source>
</reference>
<keyword evidence="2" id="KW-1185">Reference proteome</keyword>
<dbReference type="EMBL" id="JRES01001683">
    <property type="protein sequence ID" value="KNC20981.1"/>
    <property type="molecule type" value="Genomic_DNA"/>
</dbReference>
<comment type="caution">
    <text evidence="1">The sequence shown here is derived from an EMBL/GenBank/DDBJ whole genome shotgun (WGS) entry which is preliminary data.</text>
</comment>
<dbReference type="AlphaFoldDB" id="A0A0L0BLQ4"/>
<protein>
    <submittedName>
        <fullName evidence="1">Uncharacterized protein</fullName>
    </submittedName>
</protein>
<sequence length="118" mass="13460">MEDTEGQRLKTTIWLSSKTTTCRPTKWAESSKPTLDMTRTVDLSTSRQKNGVITRPFTKIVVWHPNKPTDPTTDNFHAAFADTVITRCYMGQNNFQDPFKTCGKFHQVMGAGMFNVKR</sequence>
<proteinExistence type="predicted"/>
<name>A0A0L0BLQ4_LUCCU</name>
<evidence type="ECO:0000313" key="1">
    <source>
        <dbReference type="EMBL" id="KNC20981.1"/>
    </source>
</evidence>